<organism evidence="1 2">
    <name type="scientific">Paenibacillus nasutitermitis</name>
    <dbReference type="NCBI Taxonomy" id="1652958"/>
    <lineage>
        <taxon>Bacteria</taxon>
        <taxon>Bacillati</taxon>
        <taxon>Bacillota</taxon>
        <taxon>Bacilli</taxon>
        <taxon>Bacillales</taxon>
        <taxon>Paenibacillaceae</taxon>
        <taxon>Paenibacillus</taxon>
    </lineage>
</organism>
<sequence>MSKDLAYYMTQNYNAITEYIPKNHNNHSDYYFGLIEELPGCHAFGNTMIELLKEIEVVKKKYFELRLKDGEFIPESGDMSLRRPSRVRVRLLGTVEEAEE</sequence>
<gene>
    <name evidence="1" type="ORF">GCM10010911_17610</name>
</gene>
<reference evidence="1" key="1">
    <citation type="journal article" date="2014" name="Int. J. Syst. Evol. Microbiol.">
        <title>Complete genome sequence of Corynebacterium casei LMG S-19264T (=DSM 44701T), isolated from a smear-ripened cheese.</title>
        <authorList>
            <consortium name="US DOE Joint Genome Institute (JGI-PGF)"/>
            <person name="Walter F."/>
            <person name="Albersmeier A."/>
            <person name="Kalinowski J."/>
            <person name="Ruckert C."/>
        </authorList>
    </citation>
    <scope>NUCLEOTIDE SEQUENCE</scope>
    <source>
        <strain evidence="1">CGMCC 1.15178</strain>
    </source>
</reference>
<dbReference type="EMBL" id="BMHP01000001">
    <property type="protein sequence ID" value="GGD60222.1"/>
    <property type="molecule type" value="Genomic_DNA"/>
</dbReference>
<accession>A0A916YU24</accession>
<evidence type="ECO:0000313" key="2">
    <source>
        <dbReference type="Proteomes" id="UP000612456"/>
    </source>
</evidence>
<comment type="caution">
    <text evidence="1">The sequence shown here is derived from an EMBL/GenBank/DDBJ whole genome shotgun (WGS) entry which is preliminary data.</text>
</comment>
<dbReference type="AlphaFoldDB" id="A0A916YU24"/>
<proteinExistence type="predicted"/>
<evidence type="ECO:0000313" key="1">
    <source>
        <dbReference type="EMBL" id="GGD60222.1"/>
    </source>
</evidence>
<reference evidence="1" key="2">
    <citation type="submission" date="2020-09" db="EMBL/GenBank/DDBJ databases">
        <authorList>
            <person name="Sun Q."/>
            <person name="Zhou Y."/>
        </authorList>
    </citation>
    <scope>NUCLEOTIDE SEQUENCE</scope>
    <source>
        <strain evidence="1">CGMCC 1.15178</strain>
    </source>
</reference>
<dbReference type="InterPro" id="IPR035069">
    <property type="entry name" value="TTHA1013/TTHA0281-like"/>
</dbReference>
<name>A0A916YU24_9BACL</name>
<dbReference type="Gene3D" id="3.30.160.250">
    <property type="match status" value="1"/>
</dbReference>
<evidence type="ECO:0008006" key="3">
    <source>
        <dbReference type="Google" id="ProtNLM"/>
    </source>
</evidence>
<keyword evidence="2" id="KW-1185">Reference proteome</keyword>
<dbReference type="SUPFAM" id="SSF143100">
    <property type="entry name" value="TTHA1013/TTHA0281-like"/>
    <property type="match status" value="1"/>
</dbReference>
<protein>
    <recommendedName>
        <fullName evidence="3">Type II toxin-antitoxin system HicB family antitoxin</fullName>
    </recommendedName>
</protein>
<dbReference type="RefSeq" id="WP_188991019.1">
    <property type="nucleotide sequence ID" value="NZ_BMHP01000001.1"/>
</dbReference>
<dbReference type="Proteomes" id="UP000612456">
    <property type="component" value="Unassembled WGS sequence"/>
</dbReference>